<evidence type="ECO:0008006" key="4">
    <source>
        <dbReference type="Google" id="ProtNLM"/>
    </source>
</evidence>
<reference evidence="2" key="1">
    <citation type="submission" date="2014-08" db="EMBL/GenBank/DDBJ databases">
        <title>Comparative genomics of the Paenibacillus odorifer group.</title>
        <authorList>
            <person name="den Bakker H.C."/>
            <person name="Tsai Y.-C.Y.-C."/>
            <person name="Martin N."/>
            <person name="Korlach J."/>
            <person name="Wiedmann M."/>
        </authorList>
    </citation>
    <scope>NUCLEOTIDE SEQUENCE [LARGE SCALE GENOMIC DNA]</scope>
    <source>
        <strain evidence="2">DSM 13188</strain>
    </source>
</reference>
<dbReference type="Proteomes" id="UP000029518">
    <property type="component" value="Chromosome"/>
</dbReference>
<dbReference type="KEGG" id="pbd:PBOR_25045"/>
<gene>
    <name evidence="2" type="ORF">PBOR_25045</name>
</gene>
<dbReference type="HOGENOM" id="CLU_105725_0_0_9"/>
<accession>A0A089MTT8</accession>
<evidence type="ECO:0000313" key="3">
    <source>
        <dbReference type="Proteomes" id="UP000029518"/>
    </source>
</evidence>
<dbReference type="PROSITE" id="PS51257">
    <property type="entry name" value="PROKAR_LIPOPROTEIN"/>
    <property type="match status" value="1"/>
</dbReference>
<dbReference type="EMBL" id="CP009285">
    <property type="protein sequence ID" value="AIQ59854.1"/>
    <property type="molecule type" value="Genomic_DNA"/>
</dbReference>
<dbReference type="OrthoDB" id="2111555at2"/>
<feature type="chain" id="PRO_5001847638" description="Lipoprotein" evidence="1">
    <location>
        <begin position="28"/>
        <end position="188"/>
    </location>
</feature>
<keyword evidence="3" id="KW-1185">Reference proteome</keyword>
<evidence type="ECO:0000256" key="1">
    <source>
        <dbReference type="SAM" id="SignalP"/>
    </source>
</evidence>
<organism evidence="2 3">
    <name type="scientific">Paenibacillus borealis</name>
    <dbReference type="NCBI Taxonomy" id="160799"/>
    <lineage>
        <taxon>Bacteria</taxon>
        <taxon>Bacillati</taxon>
        <taxon>Bacillota</taxon>
        <taxon>Bacilli</taxon>
        <taxon>Bacillales</taxon>
        <taxon>Paenibacillaceae</taxon>
        <taxon>Paenibacillus</taxon>
    </lineage>
</organism>
<dbReference type="AlphaFoldDB" id="A0A089MTT8"/>
<feature type="signal peptide" evidence="1">
    <location>
        <begin position="1"/>
        <end position="27"/>
    </location>
</feature>
<evidence type="ECO:0000313" key="2">
    <source>
        <dbReference type="EMBL" id="AIQ59854.1"/>
    </source>
</evidence>
<dbReference type="RefSeq" id="WP_042216086.1">
    <property type="nucleotide sequence ID" value="NZ_CP009285.1"/>
</dbReference>
<name>A0A089MTT8_PAEBO</name>
<keyword evidence="1" id="KW-0732">Signal</keyword>
<proteinExistence type="predicted"/>
<sequence length="188" mass="19917">MRKIAAIAAVFTLTLLVGCGNSANNNAANTNTSANNGNTATATATEAPDAITSVSVVDNNEAFKKAISKDGHWIAAVLNDLTFTEELVVDGQFINKEEPARKIALYTQDADHNITNSFTLTAPKMTIRSENARIQGGTFVGDVYVEADGFAVVNATIEGNVYFSDAKYQATYTAADQGKVTGVTEVKK</sequence>
<protein>
    <recommendedName>
        <fullName evidence="4">Lipoprotein</fullName>
    </recommendedName>
</protein>